<evidence type="ECO:0000313" key="2">
    <source>
        <dbReference type="EMBL" id="PZQ80613.1"/>
    </source>
</evidence>
<name>A0A2W5SLU4_ANCNO</name>
<comment type="caution">
    <text evidence="2">The sequence shown here is derived from an EMBL/GenBank/DDBJ whole genome shotgun (WGS) entry which is preliminary data.</text>
</comment>
<dbReference type="AlphaFoldDB" id="A0A2W5SLU4"/>
<gene>
    <name evidence="2" type="ORF">DI549_16605</name>
</gene>
<evidence type="ECO:0000313" key="3">
    <source>
        <dbReference type="Proteomes" id="UP000248887"/>
    </source>
</evidence>
<reference evidence="2 3" key="1">
    <citation type="submission" date="2017-08" db="EMBL/GenBank/DDBJ databases">
        <title>Infants hospitalized years apart are colonized by the same room-sourced microbial strains.</title>
        <authorList>
            <person name="Brooks B."/>
            <person name="Olm M.R."/>
            <person name="Firek B.A."/>
            <person name="Baker R."/>
            <person name="Thomas B.C."/>
            <person name="Morowitz M.J."/>
            <person name="Banfield J.F."/>
        </authorList>
    </citation>
    <scope>NUCLEOTIDE SEQUENCE [LARGE SCALE GENOMIC DNA]</scope>
    <source>
        <strain evidence="2">S2_005_001_R2_27</strain>
    </source>
</reference>
<sequence length="419" mass="48740">MIAHVTRREMYDLVWTEPLETVAGKLGLSHWQLKNLCVQHRVPLPTAAYWRDRAAGKNPRQTIFASSADPAVELISLDPISPSDPVIEECLERARKAAIAPRRLLKPREPNTRTIEWGRVDKPHIAVSLTAHTLRRAKPDHDGIIAISGEGLLSMRLGAGSVERAIFILDSIARGLEAREISCTLVGKHVEVRRGVDKVPFILAETIKRRKHEPTVDELKAEERYRRSARYRDWAFSYERQYPEFDYVSTGELTISIEAWSTDQRRRNWRDNTRATLEAQLDSIIEELHGWIDYRRDQRLKDERNARLRRRAEENRKRTEARTKREDERDELLDEIVEMGRKAEQLRSWIAWAEGIEDNETQRMLDWSRKRLSELERALDPTSFGDWLRERTLFPEVDPFAPLPADPDLETPPPQDSLI</sequence>
<organism evidence="2 3">
    <name type="scientific">Ancylobacter novellus</name>
    <name type="common">Thiobacillus novellus</name>
    <dbReference type="NCBI Taxonomy" id="921"/>
    <lineage>
        <taxon>Bacteria</taxon>
        <taxon>Pseudomonadati</taxon>
        <taxon>Pseudomonadota</taxon>
        <taxon>Alphaproteobacteria</taxon>
        <taxon>Hyphomicrobiales</taxon>
        <taxon>Xanthobacteraceae</taxon>
        <taxon>Ancylobacter</taxon>
    </lineage>
</organism>
<feature type="region of interest" description="Disordered" evidence="1">
    <location>
        <begin position="398"/>
        <end position="419"/>
    </location>
</feature>
<feature type="compositionally biased region" description="Pro residues" evidence="1">
    <location>
        <begin position="401"/>
        <end position="419"/>
    </location>
</feature>
<dbReference type="EMBL" id="QFQD01000060">
    <property type="protein sequence ID" value="PZQ80613.1"/>
    <property type="molecule type" value="Genomic_DNA"/>
</dbReference>
<proteinExistence type="predicted"/>
<accession>A0A2W5SLU4</accession>
<evidence type="ECO:0000256" key="1">
    <source>
        <dbReference type="SAM" id="MobiDB-lite"/>
    </source>
</evidence>
<dbReference type="Proteomes" id="UP000248887">
    <property type="component" value="Unassembled WGS sequence"/>
</dbReference>
<protein>
    <submittedName>
        <fullName evidence="2">Uncharacterized protein</fullName>
    </submittedName>
</protein>